<organism evidence="10 11">
    <name type="scientific">Tumebacillus lacus</name>
    <dbReference type="NCBI Taxonomy" id="2995335"/>
    <lineage>
        <taxon>Bacteria</taxon>
        <taxon>Bacillati</taxon>
        <taxon>Bacillota</taxon>
        <taxon>Bacilli</taxon>
        <taxon>Bacillales</taxon>
        <taxon>Alicyclobacillaceae</taxon>
        <taxon>Tumebacillus</taxon>
    </lineage>
</organism>
<dbReference type="HAMAP" id="MF_00607">
    <property type="entry name" value="16SrRNA_methyltr_A"/>
    <property type="match status" value="1"/>
</dbReference>
<dbReference type="InterPro" id="IPR023165">
    <property type="entry name" value="rRNA_Ade_diMease-like_C"/>
</dbReference>
<sequence>MNKRLVNPSVTREIVNRFEFQFKKSLGQNFLIDGNILDKIVEAAELDKESGALEIGPGIGTLTQELCEEAGRVLAVEKDNRLLRVLAKTLEDYDNVHVHHADVLEADLHALFAEHFAGRKVSVVANLPYYVTTPIVMKLLEEKLPLRSIVVMVQREVADRMAAKPGGKDYGALTIAVQYYTEPSIVCRVPESSFMPAPNVESTVIKLKVRETPAVEVADERYFFHLVKASFAQRRKTLLNNLQNNLQPKLEKDALLAACERAGIEPQRRGETLSLEEYAKLATELKAALV</sequence>
<feature type="binding site" evidence="7 8">
    <location>
        <position position="31"/>
    </location>
    <ligand>
        <name>S-adenosyl-L-methionine</name>
        <dbReference type="ChEBI" id="CHEBI:59789"/>
    </ligand>
</feature>
<dbReference type="EMBL" id="JAPMLT010000014">
    <property type="protein sequence ID" value="MCX7571959.1"/>
    <property type="molecule type" value="Genomic_DNA"/>
</dbReference>
<feature type="binding site" evidence="7 8">
    <location>
        <position position="77"/>
    </location>
    <ligand>
        <name>S-adenosyl-L-methionine</name>
        <dbReference type="ChEBI" id="CHEBI:59789"/>
    </ligand>
</feature>
<evidence type="ECO:0000259" key="9">
    <source>
        <dbReference type="SMART" id="SM00650"/>
    </source>
</evidence>
<dbReference type="InterPro" id="IPR011530">
    <property type="entry name" value="rRNA_adenine_dimethylase"/>
</dbReference>
<comment type="similarity">
    <text evidence="7">Belongs to the class I-like SAM-binding methyltransferase superfamily. rRNA adenine N(6)-methyltransferase family. RsmA subfamily.</text>
</comment>
<feature type="binding site" evidence="7 8">
    <location>
        <position position="102"/>
    </location>
    <ligand>
        <name>S-adenosyl-L-methionine</name>
        <dbReference type="ChEBI" id="CHEBI:59789"/>
    </ligand>
</feature>
<dbReference type="EC" id="2.1.1.182" evidence="7"/>
<dbReference type="CDD" id="cd02440">
    <property type="entry name" value="AdoMet_MTases"/>
    <property type="match status" value="1"/>
</dbReference>
<comment type="catalytic activity">
    <reaction evidence="7">
        <text>adenosine(1518)/adenosine(1519) in 16S rRNA + 4 S-adenosyl-L-methionine = N(6)-dimethyladenosine(1518)/N(6)-dimethyladenosine(1519) in 16S rRNA + 4 S-adenosyl-L-homocysteine + 4 H(+)</text>
        <dbReference type="Rhea" id="RHEA:19609"/>
        <dbReference type="Rhea" id="RHEA-COMP:10232"/>
        <dbReference type="Rhea" id="RHEA-COMP:10233"/>
        <dbReference type="ChEBI" id="CHEBI:15378"/>
        <dbReference type="ChEBI" id="CHEBI:57856"/>
        <dbReference type="ChEBI" id="CHEBI:59789"/>
        <dbReference type="ChEBI" id="CHEBI:74411"/>
        <dbReference type="ChEBI" id="CHEBI:74493"/>
        <dbReference type="EC" id="2.1.1.182"/>
    </reaction>
</comment>
<dbReference type="Proteomes" id="UP001208017">
    <property type="component" value="Unassembled WGS sequence"/>
</dbReference>
<evidence type="ECO:0000256" key="6">
    <source>
        <dbReference type="ARBA" id="ARBA00022884"/>
    </source>
</evidence>
<evidence type="ECO:0000256" key="4">
    <source>
        <dbReference type="ARBA" id="ARBA00022679"/>
    </source>
</evidence>
<dbReference type="InterPro" id="IPR001737">
    <property type="entry name" value="KsgA/Erm"/>
</dbReference>
<protein>
    <recommendedName>
        <fullName evidence="7">Ribosomal RNA small subunit methyltransferase A</fullName>
        <ecNumber evidence="7">2.1.1.182</ecNumber>
    </recommendedName>
    <alternativeName>
        <fullName evidence="7">16S rRNA (adenine(1518)-N(6)/adenine(1519)-N(6))-dimethyltransferase</fullName>
    </alternativeName>
    <alternativeName>
        <fullName evidence="7">16S rRNA dimethyladenosine transferase</fullName>
    </alternativeName>
    <alternativeName>
        <fullName evidence="7">16S rRNA dimethylase</fullName>
    </alternativeName>
    <alternativeName>
        <fullName evidence="7">S-adenosylmethionine-6-N', N'-adenosyl(rRNA) dimethyltransferase</fullName>
    </alternativeName>
</protein>
<keyword evidence="2 7" id="KW-0698">rRNA processing</keyword>
<proteinExistence type="inferred from homology"/>
<dbReference type="SUPFAM" id="SSF53335">
    <property type="entry name" value="S-adenosyl-L-methionine-dependent methyltransferases"/>
    <property type="match status" value="1"/>
</dbReference>
<dbReference type="PANTHER" id="PTHR11727:SF7">
    <property type="entry name" value="DIMETHYLADENOSINE TRANSFERASE-RELATED"/>
    <property type="match status" value="1"/>
</dbReference>
<dbReference type="SMART" id="SM00650">
    <property type="entry name" value="rADc"/>
    <property type="match status" value="1"/>
</dbReference>
<evidence type="ECO:0000256" key="8">
    <source>
        <dbReference type="PROSITE-ProRule" id="PRU01026"/>
    </source>
</evidence>
<evidence type="ECO:0000256" key="2">
    <source>
        <dbReference type="ARBA" id="ARBA00022552"/>
    </source>
</evidence>
<dbReference type="Gene3D" id="3.40.50.150">
    <property type="entry name" value="Vaccinia Virus protein VP39"/>
    <property type="match status" value="1"/>
</dbReference>
<dbReference type="Gene3D" id="1.10.8.100">
    <property type="entry name" value="Ribosomal RNA adenine dimethylase-like, domain 2"/>
    <property type="match status" value="1"/>
</dbReference>
<evidence type="ECO:0000256" key="3">
    <source>
        <dbReference type="ARBA" id="ARBA00022603"/>
    </source>
</evidence>
<evidence type="ECO:0000313" key="11">
    <source>
        <dbReference type="Proteomes" id="UP001208017"/>
    </source>
</evidence>
<dbReference type="RefSeq" id="WP_267153206.1">
    <property type="nucleotide sequence ID" value="NZ_JAPMLT010000014.1"/>
</dbReference>
<dbReference type="GO" id="GO:0008483">
    <property type="term" value="F:transaminase activity"/>
    <property type="evidence" value="ECO:0007669"/>
    <property type="project" value="UniProtKB-KW"/>
</dbReference>
<comment type="subcellular location">
    <subcellularLocation>
        <location evidence="7">Cytoplasm</location>
    </subcellularLocation>
</comment>
<evidence type="ECO:0000256" key="5">
    <source>
        <dbReference type="ARBA" id="ARBA00022691"/>
    </source>
</evidence>
<comment type="caution">
    <text evidence="10">The sequence shown here is derived from an EMBL/GenBank/DDBJ whole genome shotgun (WGS) entry which is preliminary data.</text>
</comment>
<keyword evidence="10" id="KW-0032">Aminotransferase</keyword>
<comment type="function">
    <text evidence="7">Specifically dimethylates two adjacent adenosines (A1518 and A1519) in the loop of a conserved hairpin near the 3'-end of 16S rRNA in the 30S particle. May play a critical role in biogenesis of 30S subunits.</text>
</comment>
<keyword evidence="4 7" id="KW-0808">Transferase</keyword>
<reference evidence="10 11" key="1">
    <citation type="submission" date="2022-11" db="EMBL/GenBank/DDBJ databases">
        <title>Study of microbial diversity in lake waters.</title>
        <authorList>
            <person name="Zhang J."/>
        </authorList>
    </citation>
    <scope>NUCLEOTIDE SEQUENCE [LARGE SCALE GENOMIC DNA]</scope>
    <source>
        <strain evidence="10 11">DT12</strain>
    </source>
</reference>
<keyword evidence="5 7" id="KW-0949">S-adenosyl-L-methionine</keyword>
<feature type="domain" description="Ribosomal RNA adenine methylase transferase N-terminal" evidence="9">
    <location>
        <begin position="36"/>
        <end position="211"/>
    </location>
</feature>
<feature type="binding site" evidence="7 8">
    <location>
        <position position="126"/>
    </location>
    <ligand>
        <name>S-adenosyl-L-methionine</name>
        <dbReference type="ChEBI" id="CHEBI:59789"/>
    </ligand>
</feature>
<evidence type="ECO:0000313" key="10">
    <source>
        <dbReference type="EMBL" id="MCX7571959.1"/>
    </source>
</evidence>
<dbReference type="NCBIfam" id="TIGR00755">
    <property type="entry name" value="ksgA"/>
    <property type="match status" value="1"/>
</dbReference>
<evidence type="ECO:0000256" key="7">
    <source>
        <dbReference type="HAMAP-Rule" id="MF_00607"/>
    </source>
</evidence>
<keyword evidence="11" id="KW-1185">Reference proteome</keyword>
<dbReference type="GO" id="GO:0052908">
    <property type="term" value="F:16S rRNA (adenine(1518)-N(6)/adenine(1519)-N(6))-dimethyltransferase activity"/>
    <property type="evidence" value="ECO:0007669"/>
    <property type="project" value="UniProtKB-EC"/>
</dbReference>
<accession>A0ABT3X4Z6</accession>
<dbReference type="InterPro" id="IPR020596">
    <property type="entry name" value="rRNA_Ade_Mease_Trfase_CS"/>
</dbReference>
<evidence type="ECO:0000256" key="1">
    <source>
        <dbReference type="ARBA" id="ARBA00022490"/>
    </source>
</evidence>
<gene>
    <name evidence="7 10" type="primary">rsmA</name>
    <name evidence="7" type="synonym">ksgA</name>
    <name evidence="10" type="ORF">OS242_18635</name>
</gene>
<dbReference type="InterPro" id="IPR020598">
    <property type="entry name" value="rRNA_Ade_methylase_Trfase_N"/>
</dbReference>
<keyword evidence="3 7" id="KW-0489">Methyltransferase</keyword>
<keyword evidence="6 7" id="KW-0694">RNA-binding</keyword>
<dbReference type="PANTHER" id="PTHR11727">
    <property type="entry name" value="DIMETHYLADENOSINE TRANSFERASE"/>
    <property type="match status" value="1"/>
</dbReference>
<dbReference type="PROSITE" id="PS51689">
    <property type="entry name" value="SAM_RNA_A_N6_MT"/>
    <property type="match status" value="1"/>
</dbReference>
<dbReference type="Pfam" id="PF00398">
    <property type="entry name" value="RrnaAD"/>
    <property type="match status" value="1"/>
</dbReference>
<dbReference type="InterPro" id="IPR029063">
    <property type="entry name" value="SAM-dependent_MTases_sf"/>
</dbReference>
<name>A0ABT3X4Z6_9BACL</name>
<keyword evidence="1 7" id="KW-0963">Cytoplasm</keyword>
<feature type="binding site" evidence="7 8">
    <location>
        <position position="29"/>
    </location>
    <ligand>
        <name>S-adenosyl-L-methionine</name>
        <dbReference type="ChEBI" id="CHEBI:59789"/>
    </ligand>
</feature>
<dbReference type="PROSITE" id="PS01131">
    <property type="entry name" value="RRNA_A_DIMETH"/>
    <property type="match status" value="1"/>
</dbReference>
<feature type="binding site" evidence="7 8">
    <location>
        <position position="56"/>
    </location>
    <ligand>
        <name>S-adenosyl-L-methionine</name>
        <dbReference type="ChEBI" id="CHEBI:59789"/>
    </ligand>
</feature>